<dbReference type="InterPro" id="IPR000866">
    <property type="entry name" value="AhpC/TSA"/>
</dbReference>
<dbReference type="Pfam" id="PF00578">
    <property type="entry name" value="AhpC-TSA"/>
    <property type="match status" value="1"/>
</dbReference>
<reference evidence="4 5" key="1">
    <citation type="submission" date="2024-09" db="EMBL/GenBank/DDBJ databases">
        <authorList>
            <person name="Sun Q."/>
            <person name="Mori K."/>
        </authorList>
    </citation>
    <scope>NUCLEOTIDE SEQUENCE [LARGE SCALE GENOMIC DNA]</scope>
    <source>
        <strain evidence="4 5">ATCC 51285</strain>
    </source>
</reference>
<dbReference type="CDD" id="cd02966">
    <property type="entry name" value="TlpA_like_family"/>
    <property type="match status" value="1"/>
</dbReference>
<accession>A0ABV5Z8G5</accession>
<dbReference type="PANTHER" id="PTHR42852:SF18">
    <property type="entry name" value="CHROMOSOME UNDETERMINED SCAFFOLD_47, WHOLE GENOME SHOTGUN SEQUENCE"/>
    <property type="match status" value="1"/>
</dbReference>
<dbReference type="InterPro" id="IPR050553">
    <property type="entry name" value="Thioredoxin_ResA/DsbE_sf"/>
</dbReference>
<dbReference type="RefSeq" id="WP_051527763.1">
    <property type="nucleotide sequence ID" value="NZ_JBHLZN010000001.1"/>
</dbReference>
<protein>
    <submittedName>
        <fullName evidence="4">TlpA family protein disulfide reductase</fullName>
    </submittedName>
</protein>
<evidence type="ECO:0000313" key="5">
    <source>
        <dbReference type="Proteomes" id="UP001589628"/>
    </source>
</evidence>
<dbReference type="SUPFAM" id="SSF52833">
    <property type="entry name" value="Thioredoxin-like"/>
    <property type="match status" value="1"/>
</dbReference>
<dbReference type="PROSITE" id="PS51352">
    <property type="entry name" value="THIOREDOXIN_2"/>
    <property type="match status" value="1"/>
</dbReference>
<evidence type="ECO:0000259" key="3">
    <source>
        <dbReference type="PROSITE" id="PS51352"/>
    </source>
</evidence>
<organism evidence="4 5">
    <name type="scientific">Balneatrix alpica</name>
    <dbReference type="NCBI Taxonomy" id="75684"/>
    <lineage>
        <taxon>Bacteria</taxon>
        <taxon>Pseudomonadati</taxon>
        <taxon>Pseudomonadota</taxon>
        <taxon>Gammaproteobacteria</taxon>
        <taxon>Oceanospirillales</taxon>
        <taxon>Balneatrichaceae</taxon>
        <taxon>Balneatrix</taxon>
    </lineage>
</organism>
<dbReference type="PROSITE" id="PS00194">
    <property type="entry name" value="THIOREDOXIN_1"/>
    <property type="match status" value="1"/>
</dbReference>
<sequence>MRLIILCLLTLTLHLGLPPQAYADWQQLLQAPLRDTEGQPIDLTPWQGKWLVVNFWASWCAPCVKELPELDALHQSLQPHYPFSVLAVNLGESPEALSAFLQEHQLSLHMPLLLDPHNSLFSQVATKGLPLTWILNPQGQRVETILGAKPWADHETQTALQQLMGPAP</sequence>
<evidence type="ECO:0000313" key="4">
    <source>
        <dbReference type="EMBL" id="MFB9884923.1"/>
    </source>
</evidence>
<name>A0ABV5Z8G5_9GAMM</name>
<keyword evidence="1" id="KW-0676">Redox-active center</keyword>
<feature type="signal peptide" evidence="2">
    <location>
        <begin position="1"/>
        <end position="23"/>
    </location>
</feature>
<evidence type="ECO:0000256" key="1">
    <source>
        <dbReference type="ARBA" id="ARBA00023284"/>
    </source>
</evidence>
<feature type="chain" id="PRO_5045729917" evidence="2">
    <location>
        <begin position="24"/>
        <end position="168"/>
    </location>
</feature>
<dbReference type="Gene3D" id="3.40.30.10">
    <property type="entry name" value="Glutaredoxin"/>
    <property type="match status" value="1"/>
</dbReference>
<comment type="caution">
    <text evidence="4">The sequence shown here is derived from an EMBL/GenBank/DDBJ whole genome shotgun (WGS) entry which is preliminary data.</text>
</comment>
<gene>
    <name evidence="4" type="ORF">ACFFLH_00660</name>
</gene>
<dbReference type="EMBL" id="JBHLZN010000001">
    <property type="protein sequence ID" value="MFB9884923.1"/>
    <property type="molecule type" value="Genomic_DNA"/>
</dbReference>
<keyword evidence="5" id="KW-1185">Reference proteome</keyword>
<dbReference type="Proteomes" id="UP001589628">
    <property type="component" value="Unassembled WGS sequence"/>
</dbReference>
<dbReference type="InterPro" id="IPR013766">
    <property type="entry name" value="Thioredoxin_domain"/>
</dbReference>
<dbReference type="InterPro" id="IPR036249">
    <property type="entry name" value="Thioredoxin-like_sf"/>
</dbReference>
<feature type="domain" description="Thioredoxin" evidence="3">
    <location>
        <begin position="22"/>
        <end position="165"/>
    </location>
</feature>
<keyword evidence="2" id="KW-0732">Signal</keyword>
<dbReference type="PANTHER" id="PTHR42852">
    <property type="entry name" value="THIOL:DISULFIDE INTERCHANGE PROTEIN DSBE"/>
    <property type="match status" value="1"/>
</dbReference>
<evidence type="ECO:0000256" key="2">
    <source>
        <dbReference type="SAM" id="SignalP"/>
    </source>
</evidence>
<proteinExistence type="predicted"/>
<dbReference type="InterPro" id="IPR017937">
    <property type="entry name" value="Thioredoxin_CS"/>
</dbReference>